<evidence type="ECO:0000256" key="2">
    <source>
        <dbReference type="ARBA" id="ARBA00022617"/>
    </source>
</evidence>
<gene>
    <name evidence="10" type="ORF">E1163_21800</name>
</gene>
<keyword evidence="7" id="KW-0472">Membrane</keyword>
<organism evidence="10 11">
    <name type="scientific">Fulvivirga kasyanovii</name>
    <dbReference type="NCBI Taxonomy" id="396812"/>
    <lineage>
        <taxon>Bacteria</taxon>
        <taxon>Pseudomonadati</taxon>
        <taxon>Bacteroidota</taxon>
        <taxon>Cytophagia</taxon>
        <taxon>Cytophagales</taxon>
        <taxon>Fulvivirgaceae</taxon>
        <taxon>Fulvivirga</taxon>
    </lineage>
</organism>
<keyword evidence="7" id="KW-0812">Transmembrane</keyword>
<dbReference type="SUPFAM" id="SSF46626">
    <property type="entry name" value="Cytochrome c"/>
    <property type="match status" value="2"/>
</dbReference>
<evidence type="ECO:0000259" key="9">
    <source>
        <dbReference type="PROSITE" id="PS51007"/>
    </source>
</evidence>
<keyword evidence="3 6" id="KW-0479">Metal-binding</keyword>
<dbReference type="PROSITE" id="PS51007">
    <property type="entry name" value="CYTC"/>
    <property type="match status" value="2"/>
</dbReference>
<protein>
    <submittedName>
        <fullName evidence="10">C-type cytochrome</fullName>
    </submittedName>
</protein>
<evidence type="ECO:0000256" key="7">
    <source>
        <dbReference type="SAM" id="Phobius"/>
    </source>
</evidence>
<evidence type="ECO:0000256" key="1">
    <source>
        <dbReference type="ARBA" id="ARBA00022448"/>
    </source>
</evidence>
<evidence type="ECO:0000256" key="5">
    <source>
        <dbReference type="ARBA" id="ARBA00023004"/>
    </source>
</evidence>
<evidence type="ECO:0000256" key="4">
    <source>
        <dbReference type="ARBA" id="ARBA00022982"/>
    </source>
</evidence>
<name>A0ABW9RTS5_9BACT</name>
<comment type="caution">
    <text evidence="10">The sequence shown here is derived from an EMBL/GenBank/DDBJ whole genome shotgun (WGS) entry which is preliminary data.</text>
</comment>
<keyword evidence="5 6" id="KW-0408">Iron</keyword>
<keyword evidence="1" id="KW-0813">Transport</keyword>
<evidence type="ECO:0000256" key="6">
    <source>
        <dbReference type="PROSITE-ProRule" id="PRU00433"/>
    </source>
</evidence>
<keyword evidence="8" id="KW-0732">Signal</keyword>
<dbReference type="InterPro" id="IPR036909">
    <property type="entry name" value="Cyt_c-like_dom_sf"/>
</dbReference>
<proteinExistence type="predicted"/>
<evidence type="ECO:0000313" key="10">
    <source>
        <dbReference type="EMBL" id="MTI27607.1"/>
    </source>
</evidence>
<feature type="transmembrane region" description="Helical" evidence="7">
    <location>
        <begin position="276"/>
        <end position="299"/>
    </location>
</feature>
<evidence type="ECO:0000256" key="3">
    <source>
        <dbReference type="ARBA" id="ARBA00022723"/>
    </source>
</evidence>
<dbReference type="InterPro" id="IPR051811">
    <property type="entry name" value="Cytochrome_c550/c551-like"/>
</dbReference>
<reference evidence="10 11" key="1">
    <citation type="submission" date="2019-02" db="EMBL/GenBank/DDBJ databases">
        <authorList>
            <person name="Goldberg S.R."/>
            <person name="Haltli B.A."/>
            <person name="Correa H."/>
            <person name="Russell K.G."/>
        </authorList>
    </citation>
    <scope>NUCLEOTIDE SEQUENCE [LARGE SCALE GENOMIC DNA]</scope>
    <source>
        <strain evidence="10 11">JCM 16186</strain>
    </source>
</reference>
<accession>A0ABW9RTS5</accession>
<dbReference type="PANTHER" id="PTHR37823">
    <property type="entry name" value="CYTOCHROME C-553-LIKE"/>
    <property type="match status" value="1"/>
</dbReference>
<dbReference type="PANTHER" id="PTHR37823:SF1">
    <property type="entry name" value="CYTOCHROME C-553-LIKE"/>
    <property type="match status" value="1"/>
</dbReference>
<feature type="chain" id="PRO_5047229034" evidence="8">
    <location>
        <begin position="27"/>
        <end position="308"/>
    </location>
</feature>
<dbReference type="Pfam" id="PF00034">
    <property type="entry name" value="Cytochrom_C"/>
    <property type="match status" value="2"/>
</dbReference>
<keyword evidence="11" id="KW-1185">Reference proteome</keyword>
<dbReference type="EMBL" id="SMLW01000635">
    <property type="protein sequence ID" value="MTI27607.1"/>
    <property type="molecule type" value="Genomic_DNA"/>
</dbReference>
<evidence type="ECO:0000256" key="8">
    <source>
        <dbReference type="SAM" id="SignalP"/>
    </source>
</evidence>
<keyword evidence="4" id="KW-0249">Electron transport</keyword>
<keyword evidence="7" id="KW-1133">Transmembrane helix</keyword>
<sequence>MIMTALKSYHLLNFMTILLAFLSARAVQSQEREEVYETGKMIFNTQCGTCHSVHKEMLGPMLASITQKHSEQWLIAFITNSQEVILSGDEYARHLFEEYNRTVMPSFDELSKQEIRAILYYLKEESEKPTGDWPTFADIEMNYSDNNISRGEQLFNGSCAICHFIGKDGEGPSLGSVTKRLPRPWLKRFIRNSQEVIKSGDPYAVRLFKNYDMQVMPPFDFLDDKDIDIILDYIEYQSASPPPVAGVNGRKTEAVMEVQQFDIDNKSMKKSNKMTFTIASMLLLLAGAVLHVFLMVKLFRYLLNRKKS</sequence>
<keyword evidence="2 6" id="KW-0349">Heme</keyword>
<feature type="domain" description="Cytochrome c" evidence="9">
    <location>
        <begin position="146"/>
        <end position="238"/>
    </location>
</feature>
<dbReference type="InterPro" id="IPR009056">
    <property type="entry name" value="Cyt_c-like_dom"/>
</dbReference>
<dbReference type="Proteomes" id="UP000798808">
    <property type="component" value="Unassembled WGS sequence"/>
</dbReference>
<dbReference type="Gene3D" id="1.10.760.10">
    <property type="entry name" value="Cytochrome c-like domain"/>
    <property type="match status" value="2"/>
</dbReference>
<feature type="signal peptide" evidence="8">
    <location>
        <begin position="1"/>
        <end position="26"/>
    </location>
</feature>
<feature type="domain" description="Cytochrome c" evidence="9">
    <location>
        <begin position="34"/>
        <end position="126"/>
    </location>
</feature>
<evidence type="ECO:0000313" key="11">
    <source>
        <dbReference type="Proteomes" id="UP000798808"/>
    </source>
</evidence>